<feature type="transmembrane region" description="Helical" evidence="11">
    <location>
        <begin position="291"/>
        <end position="311"/>
    </location>
</feature>
<dbReference type="InterPro" id="IPR050083">
    <property type="entry name" value="HtpX_protease"/>
</dbReference>
<evidence type="ECO:0000256" key="5">
    <source>
        <dbReference type="ARBA" id="ARBA00022801"/>
    </source>
</evidence>
<gene>
    <name evidence="13" type="ORF">TBCH5v1_2107</name>
</gene>
<keyword evidence="9 11" id="KW-0472">Membrane</keyword>
<dbReference type="Proteomes" id="UP000066042">
    <property type="component" value="Chromosome"/>
</dbReference>
<reference evidence="13 14" key="1">
    <citation type="journal article" date="2016" name="Genome Announc.">
        <title>Complete genome sequence of the hyperthermophilic and piezophilic archaeon Thermococcus barophilus Ch5, capable of growth at the expense of hydrogenogenesis from carbon monoxide and formate.</title>
        <authorList>
            <person name="Oger P."/>
            <person name="Sokolova T.G."/>
            <person name="Kozhevnikova D.A."/>
            <person name="Taranov E.A."/>
            <person name="Vannier P."/>
            <person name="Lee H.S."/>
            <person name="Kwon K.K."/>
            <person name="Kang S.G."/>
            <person name="Lee J.H."/>
            <person name="Bonch-Osmolovskaya E.A."/>
            <person name="Lebedinsky A.V."/>
        </authorList>
    </citation>
    <scope>NUCLEOTIDE SEQUENCE [LARGE SCALE GENOMIC DNA]</scope>
    <source>
        <strain evidence="14">Ch5</strain>
    </source>
</reference>
<keyword evidence="1" id="KW-1003">Cell membrane</keyword>
<evidence type="ECO:0000313" key="14">
    <source>
        <dbReference type="Proteomes" id="UP000066042"/>
    </source>
</evidence>
<feature type="transmembrane region" description="Helical" evidence="11">
    <location>
        <begin position="156"/>
        <end position="175"/>
    </location>
</feature>
<feature type="domain" description="Peptidase M48" evidence="12">
    <location>
        <begin position="189"/>
        <end position="377"/>
    </location>
</feature>
<keyword evidence="5 10" id="KW-0378">Hydrolase</keyword>
<feature type="transmembrane region" description="Helical" evidence="11">
    <location>
        <begin position="79"/>
        <end position="104"/>
    </location>
</feature>
<comment type="cofactor">
    <cofactor evidence="10">
        <name>Zn(2+)</name>
        <dbReference type="ChEBI" id="CHEBI:29105"/>
    </cofactor>
    <text evidence="10">Binds 1 zinc ion per subunit.</text>
</comment>
<evidence type="ECO:0000313" key="13">
    <source>
        <dbReference type="EMBL" id="ALM76009.1"/>
    </source>
</evidence>
<evidence type="ECO:0000256" key="6">
    <source>
        <dbReference type="ARBA" id="ARBA00022833"/>
    </source>
</evidence>
<evidence type="ECO:0000259" key="12">
    <source>
        <dbReference type="Pfam" id="PF01435"/>
    </source>
</evidence>
<feature type="transmembrane region" description="Helical" evidence="11">
    <location>
        <begin position="6"/>
        <end position="21"/>
    </location>
</feature>
<dbReference type="AlphaFoldDB" id="A0A0S1XDY6"/>
<evidence type="ECO:0000256" key="8">
    <source>
        <dbReference type="ARBA" id="ARBA00023049"/>
    </source>
</evidence>
<sequence length="379" mass="42977">MVFFAISAVTIIVPPLIMKFQREKILKSETSNDEKMYKGTKLMLLCMILAIGLYFPPVIRLGILDKVMEPLAEHISSPFLGALIFMGVFITPLLISIMLTILVASKIEVEAKGLNIKTRETVKGILKAFAFLLLPGIVWLGIYLNLPEKIRNSTLASFGVFVIYILSFFALSPYLTRFFGKPRQVPEPLRTELLKFCESLGFKVRDIRVTGKKEYKIANAGVTGILPWARYIFITEYMLETFEPEEIKAVIAHEIGHIKGRHLWINALIAIGWFGFWMGIVFALIKLGVDILSPVVFFGVFFSAYIIYFVVIQGKISLRNEFKADEFAAKVIGKETVIKTLEKLAEVNLTPKKTGKWFGFLSFHPSIEERIRHLEEVAE</sequence>
<dbReference type="EMBL" id="CP013050">
    <property type="protein sequence ID" value="ALM76009.1"/>
    <property type="molecule type" value="Genomic_DNA"/>
</dbReference>
<accession>A0A0S1XDY6</accession>
<dbReference type="PATRIC" id="fig|55802.8.peg.2089"/>
<feature type="transmembrane region" description="Helical" evidence="11">
    <location>
        <begin position="263"/>
        <end position="285"/>
    </location>
</feature>
<dbReference type="Gene3D" id="3.30.2010.10">
    <property type="entry name" value="Metalloproteases ('zincins'), catalytic domain"/>
    <property type="match status" value="1"/>
</dbReference>
<evidence type="ECO:0000256" key="9">
    <source>
        <dbReference type="ARBA" id="ARBA00023136"/>
    </source>
</evidence>
<feature type="transmembrane region" description="Helical" evidence="11">
    <location>
        <begin position="42"/>
        <end position="59"/>
    </location>
</feature>
<protein>
    <submittedName>
        <fullName evidence="13">Peptidase</fullName>
    </submittedName>
</protein>
<dbReference type="PANTHER" id="PTHR43221">
    <property type="entry name" value="PROTEASE HTPX"/>
    <property type="match status" value="1"/>
</dbReference>
<keyword evidence="6 10" id="KW-0862">Zinc</keyword>
<organism evidence="13 14">
    <name type="scientific">Thermococcus barophilus</name>
    <dbReference type="NCBI Taxonomy" id="55802"/>
    <lineage>
        <taxon>Archaea</taxon>
        <taxon>Methanobacteriati</taxon>
        <taxon>Methanobacteriota</taxon>
        <taxon>Thermococci</taxon>
        <taxon>Thermococcales</taxon>
        <taxon>Thermococcaceae</taxon>
        <taxon>Thermococcus</taxon>
    </lineage>
</organism>
<keyword evidence="4" id="KW-0479">Metal-binding</keyword>
<evidence type="ECO:0000256" key="4">
    <source>
        <dbReference type="ARBA" id="ARBA00022723"/>
    </source>
</evidence>
<keyword evidence="7 11" id="KW-1133">Transmembrane helix</keyword>
<dbReference type="STRING" id="55802.TBCH5v1_2107"/>
<evidence type="ECO:0000256" key="7">
    <source>
        <dbReference type="ARBA" id="ARBA00022989"/>
    </source>
</evidence>
<keyword evidence="8 10" id="KW-0482">Metalloprotease</keyword>
<dbReference type="CDD" id="cd07345">
    <property type="entry name" value="M48A_Ste24p-like"/>
    <property type="match status" value="1"/>
</dbReference>
<dbReference type="Pfam" id="PF01435">
    <property type="entry name" value="Peptidase_M48"/>
    <property type="match status" value="1"/>
</dbReference>
<evidence type="ECO:0000256" key="10">
    <source>
        <dbReference type="RuleBase" id="RU003983"/>
    </source>
</evidence>
<comment type="similarity">
    <text evidence="10">Belongs to the peptidase M48 family.</text>
</comment>
<evidence type="ECO:0000256" key="11">
    <source>
        <dbReference type="SAM" id="Phobius"/>
    </source>
</evidence>
<evidence type="ECO:0000256" key="2">
    <source>
        <dbReference type="ARBA" id="ARBA00022670"/>
    </source>
</evidence>
<evidence type="ECO:0000256" key="1">
    <source>
        <dbReference type="ARBA" id="ARBA00022475"/>
    </source>
</evidence>
<keyword evidence="2 10" id="KW-0645">Protease</keyword>
<keyword evidence="3 11" id="KW-0812">Transmembrane</keyword>
<name>A0A0S1XDY6_THEBA</name>
<dbReference type="InterPro" id="IPR001915">
    <property type="entry name" value="Peptidase_M48"/>
</dbReference>
<dbReference type="GO" id="GO:0004222">
    <property type="term" value="F:metalloendopeptidase activity"/>
    <property type="evidence" value="ECO:0007669"/>
    <property type="project" value="InterPro"/>
</dbReference>
<dbReference type="GO" id="GO:0046872">
    <property type="term" value="F:metal ion binding"/>
    <property type="evidence" value="ECO:0007669"/>
    <property type="project" value="UniProtKB-KW"/>
</dbReference>
<dbReference type="PANTHER" id="PTHR43221:SF2">
    <property type="entry name" value="PROTEASE HTPX HOMOLOG"/>
    <property type="match status" value="1"/>
</dbReference>
<dbReference type="GO" id="GO:0006508">
    <property type="term" value="P:proteolysis"/>
    <property type="evidence" value="ECO:0007669"/>
    <property type="project" value="UniProtKB-KW"/>
</dbReference>
<feature type="transmembrane region" description="Helical" evidence="11">
    <location>
        <begin position="125"/>
        <end position="144"/>
    </location>
</feature>
<evidence type="ECO:0000256" key="3">
    <source>
        <dbReference type="ARBA" id="ARBA00022692"/>
    </source>
</evidence>
<proteinExistence type="inferred from homology"/>